<dbReference type="PANTHER" id="PTHR47174:SF3">
    <property type="entry name" value="BRIDGING INTEGRATOR 3"/>
    <property type="match status" value="1"/>
</dbReference>
<reference evidence="5" key="1">
    <citation type="submission" date="2020-05" db="EMBL/GenBank/DDBJ databases">
        <title>Phylogenomic resolution of chytrid fungi.</title>
        <authorList>
            <person name="Stajich J.E."/>
            <person name="Amses K."/>
            <person name="Simmons R."/>
            <person name="Seto K."/>
            <person name="Myers J."/>
            <person name="Bonds A."/>
            <person name="Quandt C.A."/>
            <person name="Barry K."/>
            <person name="Liu P."/>
            <person name="Grigoriev I."/>
            <person name="Longcore J.E."/>
            <person name="James T.Y."/>
        </authorList>
    </citation>
    <scope>NUCLEOTIDE SEQUENCE</scope>
    <source>
        <strain evidence="5">JEL0513</strain>
    </source>
</reference>
<gene>
    <name evidence="5" type="ORF">HK100_010036</name>
</gene>
<dbReference type="GO" id="GO:0051666">
    <property type="term" value="P:actin cortical patch localization"/>
    <property type="evidence" value="ECO:0007669"/>
    <property type="project" value="InterPro"/>
</dbReference>
<evidence type="ECO:0000256" key="2">
    <source>
        <dbReference type="ARBA" id="ARBA00022490"/>
    </source>
</evidence>
<dbReference type="GO" id="GO:0097320">
    <property type="term" value="P:plasma membrane tubulation"/>
    <property type="evidence" value="ECO:0007669"/>
    <property type="project" value="TreeGrafter"/>
</dbReference>
<dbReference type="GO" id="GO:0031097">
    <property type="term" value="C:medial cortex"/>
    <property type="evidence" value="ECO:0007669"/>
    <property type="project" value="TreeGrafter"/>
</dbReference>
<evidence type="ECO:0000313" key="6">
    <source>
        <dbReference type="Proteomes" id="UP001211907"/>
    </source>
</evidence>
<dbReference type="InterPro" id="IPR046982">
    <property type="entry name" value="BIN3/RVS161-like"/>
</dbReference>
<organism evidence="5 6">
    <name type="scientific">Physocladia obscura</name>
    <dbReference type="NCBI Taxonomy" id="109957"/>
    <lineage>
        <taxon>Eukaryota</taxon>
        <taxon>Fungi</taxon>
        <taxon>Fungi incertae sedis</taxon>
        <taxon>Chytridiomycota</taxon>
        <taxon>Chytridiomycota incertae sedis</taxon>
        <taxon>Chytridiomycetes</taxon>
        <taxon>Chytridiales</taxon>
        <taxon>Chytriomycetaceae</taxon>
        <taxon>Physocladia</taxon>
    </lineage>
</organism>
<dbReference type="InterPro" id="IPR027267">
    <property type="entry name" value="AH/BAR_dom_sf"/>
</dbReference>
<dbReference type="GO" id="GO:1990528">
    <property type="term" value="C:Rvs161p-Rvs167p complex"/>
    <property type="evidence" value="ECO:0007669"/>
    <property type="project" value="TreeGrafter"/>
</dbReference>
<comment type="caution">
    <text evidence="5">The sequence shown here is derived from an EMBL/GenBank/DDBJ whole genome shotgun (WGS) entry which is preliminary data.</text>
</comment>
<dbReference type="GO" id="GO:0006897">
    <property type="term" value="P:endocytosis"/>
    <property type="evidence" value="ECO:0007669"/>
    <property type="project" value="InterPro"/>
</dbReference>
<proteinExistence type="predicted"/>
<accession>A0AAD5T2R3</accession>
<dbReference type="GO" id="GO:0043332">
    <property type="term" value="C:mating projection tip"/>
    <property type="evidence" value="ECO:0007669"/>
    <property type="project" value="TreeGrafter"/>
</dbReference>
<feature type="domain" description="BAR" evidence="4">
    <location>
        <begin position="24"/>
        <end position="244"/>
    </location>
</feature>
<evidence type="ECO:0000256" key="3">
    <source>
        <dbReference type="ARBA" id="ARBA00023212"/>
    </source>
</evidence>
<sequence length="267" mass="29927">METGNTFISRKGFTKAVNRAATGVMQSIGTMEKTVDKEFDEEEKRFKSFESKVEKLHREAKGYLDAVRAMTVAQQRMAETVDHFYDEGGPLGYAGLQYKQAVEKLDEECRNELDTNCRITVLDPLGKLIQTFPDFNEAIKKRQKKLLDYDQLLSKSRKLADKPSNDPQAYPLAQAATNQAKEIYDSVNSQLIAEIPKLIDLRVPYLDPSFEALVKSQLAFNDGAYHKLKDIEKAFEKVGATNGGEGLDGKVEGVLQQMRELSICGSS</sequence>
<dbReference type="PANTHER" id="PTHR47174">
    <property type="entry name" value="BRIDGING INTEGRATOR 3"/>
    <property type="match status" value="1"/>
</dbReference>
<keyword evidence="6" id="KW-1185">Reference proteome</keyword>
<dbReference type="Proteomes" id="UP001211907">
    <property type="component" value="Unassembled WGS sequence"/>
</dbReference>
<keyword evidence="3" id="KW-0206">Cytoskeleton</keyword>
<dbReference type="AlphaFoldDB" id="A0AAD5T2R3"/>
<dbReference type="GO" id="GO:0008289">
    <property type="term" value="F:lipid binding"/>
    <property type="evidence" value="ECO:0007669"/>
    <property type="project" value="TreeGrafter"/>
</dbReference>
<dbReference type="Pfam" id="PF03114">
    <property type="entry name" value="BAR"/>
    <property type="match status" value="1"/>
</dbReference>
<name>A0AAD5T2R3_9FUNG</name>
<comment type="subcellular location">
    <subcellularLocation>
        <location evidence="1">Cytoplasm</location>
        <location evidence="1">Cytoskeleton</location>
    </subcellularLocation>
</comment>
<evidence type="ECO:0000259" key="4">
    <source>
        <dbReference type="PROSITE" id="PS51021"/>
    </source>
</evidence>
<dbReference type="Gene3D" id="1.20.1270.60">
    <property type="entry name" value="Arfaptin homology (AH) domain/BAR domain"/>
    <property type="match status" value="1"/>
</dbReference>
<keyword evidence="2" id="KW-0963">Cytoplasm</keyword>
<dbReference type="SMART" id="SM00721">
    <property type="entry name" value="BAR"/>
    <property type="match status" value="1"/>
</dbReference>
<dbReference type="EMBL" id="JADGJH010000537">
    <property type="protein sequence ID" value="KAJ3126876.1"/>
    <property type="molecule type" value="Genomic_DNA"/>
</dbReference>
<protein>
    <recommendedName>
        <fullName evidence="4">BAR domain-containing protein</fullName>
    </recommendedName>
</protein>
<dbReference type="GO" id="GO:0015629">
    <property type="term" value="C:actin cytoskeleton"/>
    <property type="evidence" value="ECO:0007669"/>
    <property type="project" value="TreeGrafter"/>
</dbReference>
<dbReference type="InterPro" id="IPR004148">
    <property type="entry name" value="BAR_dom"/>
</dbReference>
<dbReference type="FunFam" id="1.20.1270.60:FF:000014">
    <property type="entry name" value="Protein hob3, variant"/>
    <property type="match status" value="1"/>
</dbReference>
<evidence type="ECO:0000256" key="1">
    <source>
        <dbReference type="ARBA" id="ARBA00004245"/>
    </source>
</evidence>
<dbReference type="PROSITE" id="PS51021">
    <property type="entry name" value="BAR"/>
    <property type="match status" value="1"/>
</dbReference>
<dbReference type="SUPFAM" id="SSF103657">
    <property type="entry name" value="BAR/IMD domain-like"/>
    <property type="match status" value="1"/>
</dbReference>
<evidence type="ECO:0000313" key="5">
    <source>
        <dbReference type="EMBL" id="KAJ3126876.1"/>
    </source>
</evidence>